<dbReference type="AlphaFoldDB" id="A0A956NCC8"/>
<comment type="caution">
    <text evidence="2">The sequence shown here is derived from an EMBL/GenBank/DDBJ whole genome shotgun (WGS) entry which is preliminary data.</text>
</comment>
<protein>
    <submittedName>
        <fullName evidence="2">Uncharacterized protein</fullName>
    </submittedName>
</protein>
<gene>
    <name evidence="2" type="ORF">KDA27_10415</name>
</gene>
<evidence type="ECO:0000313" key="2">
    <source>
        <dbReference type="EMBL" id="MCA9756207.1"/>
    </source>
</evidence>
<proteinExistence type="predicted"/>
<dbReference type="Proteomes" id="UP000739538">
    <property type="component" value="Unassembled WGS sequence"/>
</dbReference>
<sequence>MTTVHVLLAAKGADAVAITALGALQTLLGFGDTLRALERRRIFELTCDGDEADVVRELESYLQRTFEFWNPNKERCWIRTDSQTLEVVSGQAPRSTDTPGEGGDHLLLWTRPEGTRGETTVPPTASDGMPRDFPANLGGRSVTARRGEVYTFRWADTPDETERRERIDRAGAVRTRGVGLLVQPQYQLWQVALGALPWPVWETAGR</sequence>
<reference evidence="2" key="2">
    <citation type="journal article" date="2021" name="Microbiome">
        <title>Successional dynamics and alternative stable states in a saline activated sludge microbial community over 9 years.</title>
        <authorList>
            <person name="Wang Y."/>
            <person name="Ye J."/>
            <person name="Ju F."/>
            <person name="Liu L."/>
            <person name="Boyd J.A."/>
            <person name="Deng Y."/>
            <person name="Parks D.H."/>
            <person name="Jiang X."/>
            <person name="Yin X."/>
            <person name="Woodcroft B.J."/>
            <person name="Tyson G.W."/>
            <person name="Hugenholtz P."/>
            <person name="Polz M.F."/>
            <person name="Zhang T."/>
        </authorList>
    </citation>
    <scope>NUCLEOTIDE SEQUENCE</scope>
    <source>
        <strain evidence="2">HKST-UBA02</strain>
    </source>
</reference>
<organism evidence="2 3">
    <name type="scientific">Eiseniibacteriota bacterium</name>
    <dbReference type="NCBI Taxonomy" id="2212470"/>
    <lineage>
        <taxon>Bacteria</taxon>
        <taxon>Candidatus Eiseniibacteriota</taxon>
    </lineage>
</organism>
<evidence type="ECO:0000256" key="1">
    <source>
        <dbReference type="SAM" id="MobiDB-lite"/>
    </source>
</evidence>
<evidence type="ECO:0000313" key="3">
    <source>
        <dbReference type="Proteomes" id="UP000739538"/>
    </source>
</evidence>
<feature type="region of interest" description="Disordered" evidence="1">
    <location>
        <begin position="113"/>
        <end position="138"/>
    </location>
</feature>
<accession>A0A956NCC8</accession>
<reference evidence="2" key="1">
    <citation type="submission" date="2020-04" db="EMBL/GenBank/DDBJ databases">
        <authorList>
            <person name="Zhang T."/>
        </authorList>
    </citation>
    <scope>NUCLEOTIDE SEQUENCE</scope>
    <source>
        <strain evidence="2">HKST-UBA02</strain>
    </source>
</reference>
<dbReference type="EMBL" id="JAGQHS010000045">
    <property type="protein sequence ID" value="MCA9756207.1"/>
    <property type="molecule type" value="Genomic_DNA"/>
</dbReference>
<name>A0A956NCC8_UNCEI</name>